<organism evidence="1 2">
    <name type="scientific">Dermacentor silvarum</name>
    <name type="common">Tick</name>
    <dbReference type="NCBI Taxonomy" id="543639"/>
    <lineage>
        <taxon>Eukaryota</taxon>
        <taxon>Metazoa</taxon>
        <taxon>Ecdysozoa</taxon>
        <taxon>Arthropoda</taxon>
        <taxon>Chelicerata</taxon>
        <taxon>Arachnida</taxon>
        <taxon>Acari</taxon>
        <taxon>Parasitiformes</taxon>
        <taxon>Ixodida</taxon>
        <taxon>Ixodoidea</taxon>
        <taxon>Ixodidae</taxon>
        <taxon>Rhipicephalinae</taxon>
        <taxon>Dermacentor</taxon>
    </lineage>
</organism>
<proteinExistence type="predicted"/>
<keyword evidence="2" id="KW-1185">Reference proteome</keyword>
<reference evidence="1" key="1">
    <citation type="submission" date="2020-05" db="EMBL/GenBank/DDBJ databases">
        <title>Large-scale comparative analyses of tick genomes elucidate their genetic diversity and vector capacities.</title>
        <authorList>
            <person name="Jia N."/>
            <person name="Wang J."/>
            <person name="Shi W."/>
            <person name="Du L."/>
            <person name="Sun Y."/>
            <person name="Zhan W."/>
            <person name="Jiang J."/>
            <person name="Wang Q."/>
            <person name="Zhang B."/>
            <person name="Ji P."/>
            <person name="Sakyi L.B."/>
            <person name="Cui X."/>
            <person name="Yuan T."/>
            <person name="Jiang B."/>
            <person name="Yang W."/>
            <person name="Lam T.T.-Y."/>
            <person name="Chang Q."/>
            <person name="Ding S."/>
            <person name="Wang X."/>
            <person name="Zhu J."/>
            <person name="Ruan X."/>
            <person name="Zhao L."/>
            <person name="Wei J."/>
            <person name="Que T."/>
            <person name="Du C."/>
            <person name="Cheng J."/>
            <person name="Dai P."/>
            <person name="Han X."/>
            <person name="Huang E."/>
            <person name="Gao Y."/>
            <person name="Liu J."/>
            <person name="Shao H."/>
            <person name="Ye R."/>
            <person name="Li L."/>
            <person name="Wei W."/>
            <person name="Wang X."/>
            <person name="Wang C."/>
            <person name="Yang T."/>
            <person name="Huo Q."/>
            <person name="Li W."/>
            <person name="Guo W."/>
            <person name="Chen H."/>
            <person name="Zhou L."/>
            <person name="Ni X."/>
            <person name="Tian J."/>
            <person name="Zhou Y."/>
            <person name="Sheng Y."/>
            <person name="Liu T."/>
            <person name="Pan Y."/>
            <person name="Xia L."/>
            <person name="Li J."/>
            <person name="Zhao F."/>
            <person name="Cao W."/>
        </authorList>
    </citation>
    <scope>NUCLEOTIDE SEQUENCE</scope>
    <source>
        <strain evidence="1">Dsil-2018</strain>
    </source>
</reference>
<gene>
    <name evidence="1" type="ORF">HPB49_014249</name>
</gene>
<evidence type="ECO:0000313" key="2">
    <source>
        <dbReference type="Proteomes" id="UP000821865"/>
    </source>
</evidence>
<accession>A0ACB8DPR2</accession>
<dbReference type="Proteomes" id="UP000821865">
    <property type="component" value="Chromosome 10"/>
</dbReference>
<sequence length="660" mass="74023">MSANGHKLRSFVEANFSGGVGTSLWMNSFRKDGNGGASAPVSKSLLTSEQRQQYEDQGYLVVQGLMPAALMAQASRMDIALEQRQKLDAEAQERLERTMRDLLSQYRRTSQVLDWVEQFCGAKVLSLGAMYVSVPPASGAGQLALHQNANFLPFSEDEERLVSVWTAIDCPGVNSLFVVPGSHKGPALQHSVEDGVIIDPMFEDVGAVAVDAQPGDAVFIHPRLVHGTAPNRSSAHRKTPVEYRRAHGRVPYSTKRYPLKAARCFLACINSGGTRTGPQWRGKQAPRPTYRERDSTGPDSGRLYTGGAAWRSRLGSACKTPLPRCDAFERDPVDSAEAKGSKPEAAPQGPHGGVGPAGRTGSPAEPVSLPIKDDYERRLRLAMERRQEYNAFLRRERRIAANAAGHRCCVSDSERAITKQEAYLKELEAQIKEKQERMLQEKMEAARLDRKCIEEYQDPWGRDLATAFAGGKRPRFLGDLVQPIQTSSDIMPSKARSESNLFGDPRRQREVAMLVPHLHLLLARRGDGVLFKPSRKLVRNVLPPNLYRKELQKQVTRRPEQTVKGQHDKERMMIETKRSMPHAKPQKPMTRPPEDSRKIRSDATPDFRPPRRRSESRDRLANNVEILRRQLATEQQINRIQQMQRNYVVTEAGRCEDSDC</sequence>
<name>A0ACB8DPR2_DERSI</name>
<evidence type="ECO:0000313" key="1">
    <source>
        <dbReference type="EMBL" id="KAH7974340.1"/>
    </source>
</evidence>
<dbReference type="EMBL" id="CM023479">
    <property type="protein sequence ID" value="KAH7974340.1"/>
    <property type="molecule type" value="Genomic_DNA"/>
</dbReference>
<protein>
    <submittedName>
        <fullName evidence="1">Uncharacterized protein</fullName>
    </submittedName>
</protein>
<comment type="caution">
    <text evidence="1">The sequence shown here is derived from an EMBL/GenBank/DDBJ whole genome shotgun (WGS) entry which is preliminary data.</text>
</comment>